<reference evidence="1 2" key="1">
    <citation type="submission" date="2024-02" db="EMBL/GenBank/DDBJ databases">
        <authorList>
            <person name="Chen Y."/>
            <person name="Shah S."/>
            <person name="Dougan E. K."/>
            <person name="Thang M."/>
            <person name="Chan C."/>
        </authorList>
    </citation>
    <scope>NUCLEOTIDE SEQUENCE [LARGE SCALE GENOMIC DNA]</scope>
</reference>
<sequence>MHGSGTYDDAGEPIGLDDGFLSMLRPYRGLIENNFHIVMEALLVVGERLHVAETVDRKLIESLWSTSSLMRCWGIHPDGMLQRNNLITPDDTKRLETWIEIFERTALGLLNGCPPCCEVERYAQYINDVGAGDNVSFFIPLMSHFLDDPDTTDPTVVAEALGKLGPIARDALSSLRAAANRTYPDNCNSEAHELIAEAIRRIEFDAST</sequence>
<comment type="caution">
    <text evidence="1">The sequence shown here is derived from an EMBL/GenBank/DDBJ whole genome shotgun (WGS) entry which is preliminary data.</text>
</comment>
<dbReference type="EMBL" id="CAXAMM010007955">
    <property type="protein sequence ID" value="CAK9015899.1"/>
    <property type="molecule type" value="Genomic_DNA"/>
</dbReference>
<gene>
    <name evidence="1" type="ORF">SCF082_LOCUS12953</name>
</gene>
<keyword evidence="2" id="KW-1185">Reference proteome</keyword>
<proteinExistence type="predicted"/>
<accession>A0ABP0JN86</accession>
<protein>
    <submittedName>
        <fullName evidence="1">Uncharacterized protein</fullName>
    </submittedName>
</protein>
<name>A0ABP0JN86_9DINO</name>
<dbReference type="Proteomes" id="UP001642464">
    <property type="component" value="Unassembled WGS sequence"/>
</dbReference>
<feature type="non-terminal residue" evidence="1">
    <location>
        <position position="208"/>
    </location>
</feature>
<evidence type="ECO:0000313" key="2">
    <source>
        <dbReference type="Proteomes" id="UP001642464"/>
    </source>
</evidence>
<evidence type="ECO:0000313" key="1">
    <source>
        <dbReference type="EMBL" id="CAK9015899.1"/>
    </source>
</evidence>
<organism evidence="1 2">
    <name type="scientific">Durusdinium trenchii</name>
    <dbReference type="NCBI Taxonomy" id="1381693"/>
    <lineage>
        <taxon>Eukaryota</taxon>
        <taxon>Sar</taxon>
        <taxon>Alveolata</taxon>
        <taxon>Dinophyceae</taxon>
        <taxon>Suessiales</taxon>
        <taxon>Symbiodiniaceae</taxon>
        <taxon>Durusdinium</taxon>
    </lineage>
</organism>